<dbReference type="InterPro" id="IPR023473">
    <property type="entry name" value="AMMECR1"/>
</dbReference>
<dbReference type="InterPro" id="IPR004183">
    <property type="entry name" value="Xdiol_dOase_suB"/>
</dbReference>
<dbReference type="InterPro" id="IPR027623">
    <property type="entry name" value="AmmeMemoSam_A"/>
</dbReference>
<evidence type="ECO:0000259" key="1">
    <source>
        <dbReference type="PROSITE" id="PS51112"/>
    </source>
</evidence>
<dbReference type="InterPro" id="IPR036071">
    <property type="entry name" value="AMMECR1_dom_sf"/>
</dbReference>
<dbReference type="Pfam" id="PF01871">
    <property type="entry name" value="AMMECR1"/>
    <property type="match status" value="1"/>
</dbReference>
<dbReference type="Gene3D" id="3.40.830.10">
    <property type="entry name" value="LigB-like"/>
    <property type="match status" value="1"/>
</dbReference>
<dbReference type="Proteomes" id="UP000580568">
    <property type="component" value="Unassembled WGS sequence"/>
</dbReference>
<dbReference type="NCBIfam" id="TIGR04335">
    <property type="entry name" value="AmmeMemoSam_A"/>
    <property type="match status" value="1"/>
</dbReference>
<keyword evidence="3" id="KW-1185">Reference proteome</keyword>
<dbReference type="SUPFAM" id="SSF143447">
    <property type="entry name" value="AMMECR1-like"/>
    <property type="match status" value="1"/>
</dbReference>
<dbReference type="SUPFAM" id="SSF53213">
    <property type="entry name" value="LigB-like"/>
    <property type="match status" value="1"/>
</dbReference>
<accession>A0A6V8SFS3</accession>
<protein>
    <recommendedName>
        <fullName evidence="1">AMMECR1 domain-containing protein</fullName>
    </recommendedName>
</protein>
<dbReference type="Gene3D" id="3.30.700.20">
    <property type="entry name" value="Hypothetical protein ph0010, domain 1"/>
    <property type="match status" value="1"/>
</dbReference>
<dbReference type="InterPro" id="IPR027485">
    <property type="entry name" value="AMMECR1_N"/>
</dbReference>
<dbReference type="PROSITE" id="PS51112">
    <property type="entry name" value="AMMECR1"/>
    <property type="match status" value="1"/>
</dbReference>
<dbReference type="NCBIfam" id="TIGR04336">
    <property type="entry name" value="AmmeMemoSam_B"/>
    <property type="match status" value="1"/>
</dbReference>
<organism evidence="2 3">
    <name type="scientific">Clostridium fungisolvens</name>
    <dbReference type="NCBI Taxonomy" id="1604897"/>
    <lineage>
        <taxon>Bacteria</taxon>
        <taxon>Bacillati</taxon>
        <taxon>Bacillota</taxon>
        <taxon>Clostridia</taxon>
        <taxon>Eubacteriales</taxon>
        <taxon>Clostridiaceae</taxon>
        <taxon>Clostridium</taxon>
    </lineage>
</organism>
<dbReference type="GO" id="GO:0016702">
    <property type="term" value="F:oxidoreductase activity, acting on single donors with incorporation of molecular oxygen, incorporation of two atoms of oxygen"/>
    <property type="evidence" value="ECO:0007669"/>
    <property type="project" value="UniProtKB-ARBA"/>
</dbReference>
<proteinExistence type="predicted"/>
<comment type="caution">
    <text evidence="2">The sequence shown here is derived from an EMBL/GenBank/DDBJ whole genome shotgun (WGS) entry which is preliminary data.</text>
</comment>
<dbReference type="RefSeq" id="WP_183277530.1">
    <property type="nucleotide sequence ID" value="NZ_BLZR01000001.1"/>
</dbReference>
<dbReference type="PANTHER" id="PTHR13016:SF0">
    <property type="entry name" value="AMME SYNDROME CANDIDATE GENE 1 PROTEIN"/>
    <property type="match status" value="1"/>
</dbReference>
<dbReference type="PANTHER" id="PTHR13016">
    <property type="entry name" value="AMMECR1 HOMOLOG"/>
    <property type="match status" value="1"/>
</dbReference>
<dbReference type="GO" id="GO:0008198">
    <property type="term" value="F:ferrous iron binding"/>
    <property type="evidence" value="ECO:0007669"/>
    <property type="project" value="InterPro"/>
</dbReference>
<reference evidence="2 3" key="1">
    <citation type="submission" date="2020-07" db="EMBL/GenBank/DDBJ databases">
        <title>A new beta-1,3-glucan-decomposing anaerobic bacterium isolated from anoxic soil subjected to biological soil disinfestation.</title>
        <authorList>
            <person name="Ueki A."/>
            <person name="Tonouchi A."/>
        </authorList>
    </citation>
    <scope>NUCLEOTIDE SEQUENCE [LARGE SCALE GENOMIC DNA]</scope>
    <source>
        <strain evidence="2 3">TW1</strain>
    </source>
</reference>
<name>A0A6V8SFS3_9CLOT</name>
<evidence type="ECO:0000313" key="3">
    <source>
        <dbReference type="Proteomes" id="UP000580568"/>
    </source>
</evidence>
<gene>
    <name evidence="2" type="ORF">bsdtw1_02168</name>
</gene>
<dbReference type="CDD" id="cd07951">
    <property type="entry name" value="ED_3B_N_AMMECR1"/>
    <property type="match status" value="1"/>
</dbReference>
<dbReference type="Pfam" id="PF02900">
    <property type="entry name" value="LigB"/>
    <property type="match status" value="1"/>
</dbReference>
<dbReference type="AlphaFoldDB" id="A0A6V8SFS3"/>
<sequence>MSLRGFYLLPHPPIAIPEVGKGEEEKISATGGSFHVIGEEIAKKAPDTIILVTPHGVMFQDAIAISYENEIYGDLKNFRVPNVKMKLKINKELTTKIYEIAYSEGIPVIMATNSLLNKYDQSVTLDHGAMVPLYFINKHYSNYKFVHITYAALSDIDLYKFGIAIRRAVEELNENAVLIASGDLSHRLKEEGPYGYNPYGEKFDKEFLDNLAKGDVKTVLSIDKETVCEAGECGRRSTVTLLGALEGKKFNGDLLSYEGTFGVGYGIMKFNVLSEDEPKLGELEELRKSQYERKNKQSDPYVRLARESLTTYLTTRRKLREIPEYVPNEMKNMQRGVFVSLKKHGDLRGCIGTIFPATDNVAKEIIRNAVEAGINDPRFYEVEEEELLDIDFSVDVLTEPEVATREDLNPKEYGVIVRCMGKTGLLLPDLEGVNTVEEQLSIALEKGNIDQEDEYTIQRFQVIRHKES</sequence>
<dbReference type="EMBL" id="BLZR01000001">
    <property type="protein sequence ID" value="GFP76074.1"/>
    <property type="molecule type" value="Genomic_DNA"/>
</dbReference>
<evidence type="ECO:0000313" key="2">
    <source>
        <dbReference type="EMBL" id="GFP76074.1"/>
    </source>
</evidence>
<dbReference type="InterPro" id="IPR002733">
    <property type="entry name" value="AMMECR1_domain"/>
</dbReference>
<dbReference type="Gene3D" id="3.30.1490.150">
    <property type="entry name" value="Hypothetical protein ph0010, domain 2"/>
    <property type="match status" value="1"/>
</dbReference>
<feature type="domain" description="AMMECR1" evidence="1">
    <location>
        <begin position="296"/>
        <end position="468"/>
    </location>
</feature>